<gene>
    <name evidence="3" type="ORF">SAMN05444483_10576</name>
</gene>
<evidence type="ECO:0000256" key="1">
    <source>
        <dbReference type="SAM" id="SignalP"/>
    </source>
</evidence>
<protein>
    <submittedName>
        <fullName evidence="3">Sporulation related domain-containing protein</fullName>
    </submittedName>
</protein>
<keyword evidence="1" id="KW-0732">Signal</keyword>
<evidence type="ECO:0000313" key="3">
    <source>
        <dbReference type="EMBL" id="SHG13354.1"/>
    </source>
</evidence>
<sequence length="126" mass="14615">MKISKLHIACFLAGFSFVNLFAQDASVSISENDKISKLLSVNDEMTKNNEIHNRFKIQLFYGNNGEANKVIQEYRDLFDYASEIVYESPNYKVWVGNFRNRLEADRALLKIKESFPSAFIPKPERK</sequence>
<name>A0A1M5HBM1_SALEC</name>
<dbReference type="Gene3D" id="3.30.70.1070">
    <property type="entry name" value="Sporulation related repeat"/>
    <property type="match status" value="1"/>
</dbReference>
<dbReference type="Pfam" id="PF05036">
    <property type="entry name" value="SPOR"/>
    <property type="match status" value="1"/>
</dbReference>
<dbReference type="InterPro" id="IPR007730">
    <property type="entry name" value="SPOR-like_dom"/>
</dbReference>
<feature type="chain" id="PRO_5012251574" evidence="1">
    <location>
        <begin position="23"/>
        <end position="126"/>
    </location>
</feature>
<dbReference type="SUPFAM" id="SSF110997">
    <property type="entry name" value="Sporulation related repeat"/>
    <property type="match status" value="1"/>
</dbReference>
<evidence type="ECO:0000313" key="4">
    <source>
        <dbReference type="Proteomes" id="UP000183945"/>
    </source>
</evidence>
<feature type="signal peptide" evidence="1">
    <location>
        <begin position="1"/>
        <end position="22"/>
    </location>
</feature>
<dbReference type="Proteomes" id="UP000183945">
    <property type="component" value="Unassembled WGS sequence"/>
</dbReference>
<proteinExistence type="predicted"/>
<accession>A0A1M5HBM1</accession>
<dbReference type="EMBL" id="FQVT01000005">
    <property type="protein sequence ID" value="SHG13354.1"/>
    <property type="molecule type" value="Genomic_DNA"/>
</dbReference>
<organism evidence="3 4">
    <name type="scientific">Salegentibacter echinorum</name>
    <dbReference type="NCBI Taxonomy" id="1073325"/>
    <lineage>
        <taxon>Bacteria</taxon>
        <taxon>Pseudomonadati</taxon>
        <taxon>Bacteroidota</taxon>
        <taxon>Flavobacteriia</taxon>
        <taxon>Flavobacteriales</taxon>
        <taxon>Flavobacteriaceae</taxon>
        <taxon>Salegentibacter</taxon>
    </lineage>
</organism>
<keyword evidence="4" id="KW-1185">Reference proteome</keyword>
<evidence type="ECO:0000259" key="2">
    <source>
        <dbReference type="Pfam" id="PF05036"/>
    </source>
</evidence>
<dbReference type="STRING" id="1073325.SAMN05444483_10576"/>
<dbReference type="GO" id="GO:0042834">
    <property type="term" value="F:peptidoglycan binding"/>
    <property type="evidence" value="ECO:0007669"/>
    <property type="project" value="InterPro"/>
</dbReference>
<reference evidence="4" key="1">
    <citation type="submission" date="2016-11" db="EMBL/GenBank/DDBJ databases">
        <authorList>
            <person name="Varghese N."/>
            <person name="Submissions S."/>
        </authorList>
    </citation>
    <scope>NUCLEOTIDE SEQUENCE [LARGE SCALE GENOMIC DNA]</scope>
    <source>
        <strain evidence="4">DSM 24579</strain>
    </source>
</reference>
<feature type="domain" description="SPOR" evidence="2">
    <location>
        <begin position="54"/>
        <end position="120"/>
    </location>
</feature>
<dbReference type="AlphaFoldDB" id="A0A1M5HBM1"/>
<dbReference type="InterPro" id="IPR036680">
    <property type="entry name" value="SPOR-like_sf"/>
</dbReference>